<reference evidence="2 3" key="1">
    <citation type="submission" date="2022-07" db="EMBL/GenBank/DDBJ databases">
        <title>Genome-wide signatures of adaptation to extreme environments.</title>
        <authorList>
            <person name="Cho C.H."/>
            <person name="Yoon H.S."/>
        </authorList>
    </citation>
    <scope>NUCLEOTIDE SEQUENCE [LARGE SCALE GENOMIC DNA]</scope>
    <source>
        <strain evidence="2 3">DBV 063 E5</strain>
    </source>
</reference>
<accession>A0AAV9IQP5</accession>
<feature type="region of interest" description="Disordered" evidence="1">
    <location>
        <begin position="1"/>
        <end position="37"/>
    </location>
</feature>
<gene>
    <name evidence="2" type="ORF">CDCA_CDCA02G0669</name>
</gene>
<feature type="region of interest" description="Disordered" evidence="1">
    <location>
        <begin position="155"/>
        <end position="184"/>
    </location>
</feature>
<name>A0AAV9IQP5_CYACA</name>
<feature type="compositionally biased region" description="Low complexity" evidence="1">
    <location>
        <begin position="247"/>
        <end position="258"/>
    </location>
</feature>
<feature type="compositionally biased region" description="Low complexity" evidence="1">
    <location>
        <begin position="1"/>
        <end position="14"/>
    </location>
</feature>
<feature type="region of interest" description="Disordered" evidence="1">
    <location>
        <begin position="200"/>
        <end position="258"/>
    </location>
</feature>
<proteinExistence type="predicted"/>
<sequence length="258" mass="28111">MATANNGNGEAGNAPDRQPGTAPHFGTAAPRKRRRRLPTPITADRLLCADGLPALHRMVCKHWRRQPPLESASGREVRRELADVLRLLRRWQYGLAPERSLPAFVARAELAWVRSLREALDAMREAYAPASPLRHEVGTGEDGMQAGRREENVDRFDGEPETASDKAAVTNVVAGSADDTDVSDDDVDIDALIHSMRQRHKVPIADDQRSASMEEEAGAGEDADLAPSTSPPSSPTATRRRRRLHRAAPTSPPSNASS</sequence>
<organism evidence="2 3">
    <name type="scientific">Cyanidium caldarium</name>
    <name type="common">Red alga</name>
    <dbReference type="NCBI Taxonomy" id="2771"/>
    <lineage>
        <taxon>Eukaryota</taxon>
        <taxon>Rhodophyta</taxon>
        <taxon>Bangiophyceae</taxon>
        <taxon>Cyanidiales</taxon>
        <taxon>Cyanidiaceae</taxon>
        <taxon>Cyanidium</taxon>
    </lineage>
</organism>
<dbReference type="AlphaFoldDB" id="A0AAV9IQP5"/>
<protein>
    <recommendedName>
        <fullName evidence="4">Chromosome segregation in meiosis protein 3 domain-containing protein</fullName>
    </recommendedName>
</protein>
<evidence type="ECO:0000313" key="2">
    <source>
        <dbReference type="EMBL" id="KAK4534644.1"/>
    </source>
</evidence>
<feature type="compositionally biased region" description="Acidic residues" evidence="1">
    <location>
        <begin position="213"/>
        <end position="224"/>
    </location>
</feature>
<dbReference type="EMBL" id="JANCYW010000002">
    <property type="protein sequence ID" value="KAK4534644.1"/>
    <property type="molecule type" value="Genomic_DNA"/>
</dbReference>
<dbReference type="Proteomes" id="UP001301350">
    <property type="component" value="Unassembled WGS sequence"/>
</dbReference>
<comment type="caution">
    <text evidence="2">The sequence shown here is derived from an EMBL/GenBank/DDBJ whole genome shotgun (WGS) entry which is preliminary data.</text>
</comment>
<keyword evidence="3" id="KW-1185">Reference proteome</keyword>
<evidence type="ECO:0000313" key="3">
    <source>
        <dbReference type="Proteomes" id="UP001301350"/>
    </source>
</evidence>
<evidence type="ECO:0000256" key="1">
    <source>
        <dbReference type="SAM" id="MobiDB-lite"/>
    </source>
</evidence>
<evidence type="ECO:0008006" key="4">
    <source>
        <dbReference type="Google" id="ProtNLM"/>
    </source>
</evidence>